<dbReference type="EMBL" id="JAAITS010000031">
    <property type="protein sequence ID" value="NSG86064.1"/>
    <property type="molecule type" value="Genomic_DNA"/>
</dbReference>
<sequence>MSGLKKWMAIIMTSVTIMGNMTGQGIPVMGAEKEVQEVITSGNIYVTETGAKERVVRVNEDGSFVTEPIEEISSYVTNASCEHPARYLEAVGKKTDFQTVGTAGTCYKERLIISNKCNKCQRRGIKTYSPWVRCSKHRYPLLKKTCSICGYKK</sequence>
<gene>
    <name evidence="1" type="ORF">G5B17_11705</name>
</gene>
<protein>
    <submittedName>
        <fullName evidence="1">Uncharacterized protein</fullName>
    </submittedName>
</protein>
<comment type="caution">
    <text evidence="1">The sequence shown here is derived from an EMBL/GenBank/DDBJ whole genome shotgun (WGS) entry which is preliminary data.</text>
</comment>
<accession>A0ABX2H9M4</accession>
<organism evidence="1 2">
    <name type="scientific">Blautia faecis</name>
    <dbReference type="NCBI Taxonomy" id="871665"/>
    <lineage>
        <taxon>Bacteria</taxon>
        <taxon>Bacillati</taxon>
        <taxon>Bacillota</taxon>
        <taxon>Clostridia</taxon>
        <taxon>Lachnospirales</taxon>
        <taxon>Lachnospiraceae</taxon>
        <taxon>Blautia</taxon>
    </lineage>
</organism>
<proteinExistence type="predicted"/>
<dbReference type="RefSeq" id="WP_173735734.1">
    <property type="nucleotide sequence ID" value="NZ_JAAITS010000031.1"/>
</dbReference>
<name>A0ABX2H9M4_9FIRM</name>
<keyword evidence="2" id="KW-1185">Reference proteome</keyword>
<reference evidence="1 2" key="1">
    <citation type="journal article" date="2020" name="Cell Host Microbe">
        <title>Functional and Genomic Variation between Human-Derived Isolates of Lachnospiraceae Reveals Inter- and Intra-Species Diversity.</title>
        <authorList>
            <person name="Sorbara M.T."/>
            <person name="Littmann E.R."/>
            <person name="Fontana E."/>
            <person name="Moody T.U."/>
            <person name="Kohout C.E."/>
            <person name="Gjonbalaj M."/>
            <person name="Eaton V."/>
            <person name="Seok R."/>
            <person name="Leiner I.M."/>
            <person name="Pamer E.G."/>
        </authorList>
    </citation>
    <scope>NUCLEOTIDE SEQUENCE [LARGE SCALE GENOMIC DNA]</scope>
    <source>
        <strain evidence="1 2">MSK.17.74</strain>
    </source>
</reference>
<dbReference type="Proteomes" id="UP001644719">
    <property type="component" value="Unassembled WGS sequence"/>
</dbReference>
<evidence type="ECO:0000313" key="1">
    <source>
        <dbReference type="EMBL" id="NSG86064.1"/>
    </source>
</evidence>
<evidence type="ECO:0000313" key="2">
    <source>
        <dbReference type="Proteomes" id="UP001644719"/>
    </source>
</evidence>